<dbReference type="AlphaFoldDB" id="A0A1D7TK98"/>
<dbReference type="PATRIC" id="fig|1193502.14.peg.1676"/>
<dbReference type="NCBIfam" id="NF033854">
    <property type="entry name" value="esterase_BioV"/>
    <property type="match status" value="1"/>
</dbReference>
<keyword evidence="2" id="KW-1185">Reference proteome</keyword>
<dbReference type="InterPro" id="IPR029058">
    <property type="entry name" value="AB_hydrolase_fold"/>
</dbReference>
<sequence length="169" mass="19680">MKFFSGFCLANEQELFTPYLNQSDFTVAGFSYGAIKAFEYAFTCKERIDTLQLFSPAFFGDKNAKFKKLQTLSFSKNSDLYTQNFMQNCVYPSTFDIRPFFKQGSIEELSELLHYTWDEAHLQALKERGINIEVYVGEQDTIINSLHVKDFFVPYASVYYLKRVGHILK</sequence>
<dbReference type="KEGG" id="shal:SHALO_1650"/>
<name>A0A1D7TK98_9BACT</name>
<dbReference type="Proteomes" id="UP000094609">
    <property type="component" value="Chromosome"/>
</dbReference>
<dbReference type="Gene3D" id="3.40.50.1820">
    <property type="entry name" value="alpha/beta hydrolase"/>
    <property type="match status" value="1"/>
</dbReference>
<organism evidence="1 2">
    <name type="scientific">Sulfurospirillum halorespirans DSM 13726</name>
    <dbReference type="NCBI Taxonomy" id="1193502"/>
    <lineage>
        <taxon>Bacteria</taxon>
        <taxon>Pseudomonadati</taxon>
        <taxon>Campylobacterota</taxon>
        <taxon>Epsilonproteobacteria</taxon>
        <taxon>Campylobacterales</taxon>
        <taxon>Sulfurospirillaceae</taxon>
        <taxon>Sulfurospirillum</taxon>
    </lineage>
</organism>
<protein>
    <recommendedName>
        <fullName evidence="3">Alpha/beta hydrolase</fullName>
    </recommendedName>
</protein>
<dbReference type="RefSeq" id="WP_069478121.1">
    <property type="nucleotide sequence ID" value="NZ_CP017111.1"/>
</dbReference>
<evidence type="ECO:0008006" key="3">
    <source>
        <dbReference type="Google" id="ProtNLM"/>
    </source>
</evidence>
<evidence type="ECO:0000313" key="1">
    <source>
        <dbReference type="EMBL" id="AOO65422.1"/>
    </source>
</evidence>
<reference evidence="2" key="1">
    <citation type="submission" date="2016-08" db="EMBL/GenBank/DDBJ databases">
        <title>Complete genome sequence of the organohalide-respiring Epsilonproteobacterium Sulfurospirillum halorespirans.</title>
        <authorList>
            <person name="Goris T."/>
            <person name="Zimmermann J."/>
            <person name="Schenz B."/>
            <person name="Lemos M."/>
            <person name="Hackermueller J."/>
            <person name="Diekert G."/>
        </authorList>
    </citation>
    <scope>NUCLEOTIDE SEQUENCE [LARGE SCALE GENOMIC DNA]</scope>
    <source>
        <strain>DSM 13726</strain>
        <strain evidence="2">PCE-M2</strain>
    </source>
</reference>
<proteinExistence type="predicted"/>
<evidence type="ECO:0000313" key="2">
    <source>
        <dbReference type="Proteomes" id="UP000094609"/>
    </source>
</evidence>
<accession>A0A1D7TK98</accession>
<dbReference type="EMBL" id="CP017111">
    <property type="protein sequence ID" value="AOO65422.1"/>
    <property type="molecule type" value="Genomic_DNA"/>
</dbReference>
<dbReference type="SUPFAM" id="SSF53474">
    <property type="entry name" value="alpha/beta-Hydrolases"/>
    <property type="match status" value="1"/>
</dbReference>
<dbReference type="STRING" id="1193502.SHALO_1650"/>
<gene>
    <name evidence="1" type="ORF">SHALO_1650</name>
</gene>